<dbReference type="STRING" id="234267.Acid_6320"/>
<evidence type="ECO:0000256" key="4">
    <source>
        <dbReference type="ARBA" id="ARBA00023186"/>
    </source>
</evidence>
<dbReference type="PROSITE" id="PS00329">
    <property type="entry name" value="HSP70_2"/>
    <property type="match status" value="1"/>
</dbReference>
<keyword evidence="3 5" id="KW-0067">ATP-binding</keyword>
<evidence type="ECO:0000256" key="1">
    <source>
        <dbReference type="ARBA" id="ARBA00007381"/>
    </source>
</evidence>
<dbReference type="InterPro" id="IPR018181">
    <property type="entry name" value="Heat_shock_70_CS"/>
</dbReference>
<dbReference type="FunFam" id="3.90.640.10:FF:000003">
    <property type="entry name" value="Molecular chaperone DnaK"/>
    <property type="match status" value="1"/>
</dbReference>
<evidence type="ECO:0000313" key="6">
    <source>
        <dbReference type="EMBL" id="ABJ87246.1"/>
    </source>
</evidence>
<gene>
    <name evidence="6" type="ordered locus">Acid_6320</name>
</gene>
<dbReference type="PRINTS" id="PR00301">
    <property type="entry name" value="HEATSHOCK70"/>
</dbReference>
<dbReference type="OrthoDB" id="9766019at2"/>
<dbReference type="Pfam" id="PF00012">
    <property type="entry name" value="HSP70"/>
    <property type="match status" value="2"/>
</dbReference>
<dbReference type="KEGG" id="sus:Acid_6320"/>
<keyword evidence="4" id="KW-0143">Chaperone</keyword>
<dbReference type="PROSITE" id="PS00297">
    <property type="entry name" value="HSP70_1"/>
    <property type="match status" value="1"/>
</dbReference>
<comment type="similarity">
    <text evidence="1 5">Belongs to the heat shock protein 70 family.</text>
</comment>
<dbReference type="GO" id="GO:0005524">
    <property type="term" value="F:ATP binding"/>
    <property type="evidence" value="ECO:0007669"/>
    <property type="project" value="UniProtKB-KW"/>
</dbReference>
<name>Q01SX4_SOLUE</name>
<dbReference type="eggNOG" id="COG0443">
    <property type="taxonomic scope" value="Bacteria"/>
</dbReference>
<dbReference type="EMBL" id="CP000473">
    <property type="protein sequence ID" value="ABJ87246.1"/>
    <property type="molecule type" value="Genomic_DNA"/>
</dbReference>
<evidence type="ECO:0000256" key="2">
    <source>
        <dbReference type="ARBA" id="ARBA00022741"/>
    </source>
</evidence>
<keyword evidence="2 5" id="KW-0547">Nucleotide-binding</keyword>
<keyword evidence="6" id="KW-0346">Stress response</keyword>
<dbReference type="AlphaFoldDB" id="Q01SX4"/>
<dbReference type="CDD" id="cd24029">
    <property type="entry name" value="ASKHA_NBD_HSP70_DnaK_HscA_HscC"/>
    <property type="match status" value="1"/>
</dbReference>
<organism evidence="6">
    <name type="scientific">Solibacter usitatus (strain Ellin6076)</name>
    <dbReference type="NCBI Taxonomy" id="234267"/>
    <lineage>
        <taxon>Bacteria</taxon>
        <taxon>Pseudomonadati</taxon>
        <taxon>Acidobacteriota</taxon>
        <taxon>Terriglobia</taxon>
        <taxon>Bryobacterales</taxon>
        <taxon>Solibacteraceae</taxon>
        <taxon>Candidatus Solibacter</taxon>
    </lineage>
</organism>
<reference evidence="6" key="1">
    <citation type="submission" date="2006-10" db="EMBL/GenBank/DDBJ databases">
        <title>Complete sequence of Solibacter usitatus Ellin6076.</title>
        <authorList>
            <consortium name="US DOE Joint Genome Institute"/>
            <person name="Copeland A."/>
            <person name="Lucas S."/>
            <person name="Lapidus A."/>
            <person name="Barry K."/>
            <person name="Detter J.C."/>
            <person name="Glavina del Rio T."/>
            <person name="Hammon N."/>
            <person name="Israni S."/>
            <person name="Dalin E."/>
            <person name="Tice H."/>
            <person name="Pitluck S."/>
            <person name="Thompson L.S."/>
            <person name="Brettin T."/>
            <person name="Bruce D."/>
            <person name="Han C."/>
            <person name="Tapia R."/>
            <person name="Gilna P."/>
            <person name="Schmutz J."/>
            <person name="Larimer F."/>
            <person name="Land M."/>
            <person name="Hauser L."/>
            <person name="Kyrpides N."/>
            <person name="Mikhailova N."/>
            <person name="Janssen P.H."/>
            <person name="Kuske C.R."/>
            <person name="Richardson P."/>
        </authorList>
    </citation>
    <scope>NUCLEOTIDE SEQUENCE</scope>
    <source>
        <strain evidence="6">Ellin6076</strain>
    </source>
</reference>
<protein>
    <submittedName>
        <fullName evidence="6">Heat shock protein 70</fullName>
    </submittedName>
</protein>
<dbReference type="Gene3D" id="3.30.420.40">
    <property type="match status" value="2"/>
</dbReference>
<evidence type="ECO:0000256" key="3">
    <source>
        <dbReference type="ARBA" id="ARBA00022840"/>
    </source>
</evidence>
<dbReference type="PANTHER" id="PTHR19375">
    <property type="entry name" value="HEAT SHOCK PROTEIN 70KDA"/>
    <property type="match status" value="1"/>
</dbReference>
<dbReference type="InterPro" id="IPR043129">
    <property type="entry name" value="ATPase_NBD"/>
</dbReference>
<dbReference type="InterPro" id="IPR029047">
    <property type="entry name" value="HSP70_peptide-bd_sf"/>
</dbReference>
<dbReference type="FunFam" id="3.30.420.40:FF:000071">
    <property type="entry name" value="Molecular chaperone DnaK"/>
    <property type="match status" value="1"/>
</dbReference>
<dbReference type="Gene3D" id="3.90.640.10">
    <property type="entry name" value="Actin, Chain A, domain 4"/>
    <property type="match status" value="1"/>
</dbReference>
<proteinExistence type="inferred from homology"/>
<accession>Q01SX4</accession>
<dbReference type="SUPFAM" id="SSF100920">
    <property type="entry name" value="Heat shock protein 70kD (HSP70), peptide-binding domain"/>
    <property type="match status" value="1"/>
</dbReference>
<dbReference type="Gene3D" id="2.60.34.10">
    <property type="entry name" value="Substrate Binding Domain Of DNAk, Chain A, domain 1"/>
    <property type="match status" value="1"/>
</dbReference>
<dbReference type="HOGENOM" id="CLU_005965_2_4_0"/>
<dbReference type="InterPro" id="IPR013126">
    <property type="entry name" value="Hsp_70_fam"/>
</dbReference>
<evidence type="ECO:0000256" key="5">
    <source>
        <dbReference type="RuleBase" id="RU003322"/>
    </source>
</evidence>
<dbReference type="InParanoid" id="Q01SX4"/>
<sequence length="619" mass="67637">MSDLVVGIDLGTTNSEVAAFLNGRVRVLGPNASKMLPSCVGISPSGELMVGEAALNQQRIYPERTVRSIKRKMGSAETVMMAGKGFSPAEISALILKELAAWAERDLGRPVERAVITVPAYFSDAQRNATREAGMLAGLEVVRILNEPTAASLAYGFADGSRHTVMVYDLGGGTFDVSIVTIEGEVTEVLSSHGNNRLGGDDFDDLLAARLEREFLEQHGIRLAAEDQAARARLWWAAETAKKQLSFEPYARVREEALVVRNGKPYHLDLEISREEYEGMILPLVESTLDSVSQALDDAGKSAGELDAILLVGGSTRTPLVAHMLRARTGLDPRQDVHPDLSVALGAGVLASRLAGREVERVLVDVSPYSFGPSYLGERGGVSYPHCYHPLIRRNTPLPVTRTESYYTSHPGQTVVEIQIFQGDDEDALNNLLVGDFKVEGLTWTEGLNEVLCRMSLDVEGILHVSAIEKRTGKSKQITIAGALQAKSDAEIAAARRRVEELFQTREDSMLEDEDPDEEFVDEESDDEAVIEVEAAPVETGHTNGKAIPIDDKWSVARHDAIELLQRSRALLDRMHAEDREETTALHRAIESAVSRHDPKALGEAVRSLKELLFFVEGA</sequence>
<dbReference type="SUPFAM" id="SSF53067">
    <property type="entry name" value="Actin-like ATPase domain"/>
    <property type="match status" value="2"/>
</dbReference>
<dbReference type="GO" id="GO:0140662">
    <property type="term" value="F:ATP-dependent protein folding chaperone"/>
    <property type="evidence" value="ECO:0007669"/>
    <property type="project" value="InterPro"/>
</dbReference>